<keyword evidence="1" id="KW-1133">Transmembrane helix</keyword>
<protein>
    <submittedName>
        <fullName evidence="2">Uncharacterized protein</fullName>
    </submittedName>
</protein>
<reference evidence="2" key="1">
    <citation type="submission" date="2016-01" db="EMBL/GenBank/DDBJ databases">
        <authorList>
            <person name="Peeters C."/>
        </authorList>
    </citation>
    <scope>NUCLEOTIDE SEQUENCE</scope>
    <source>
        <strain evidence="2">LMG 29320</strain>
    </source>
</reference>
<dbReference type="AlphaFoldDB" id="A0A157ZAI6"/>
<evidence type="ECO:0000313" key="2">
    <source>
        <dbReference type="EMBL" id="SAK42541.1"/>
    </source>
</evidence>
<organism evidence="2 3">
    <name type="scientific">Caballeronia fortuita</name>
    <dbReference type="NCBI Taxonomy" id="1777138"/>
    <lineage>
        <taxon>Bacteria</taxon>
        <taxon>Pseudomonadati</taxon>
        <taxon>Pseudomonadota</taxon>
        <taxon>Betaproteobacteria</taxon>
        <taxon>Burkholderiales</taxon>
        <taxon>Burkholderiaceae</taxon>
        <taxon>Caballeronia</taxon>
    </lineage>
</organism>
<dbReference type="EMBL" id="FCNX02000001">
    <property type="protein sequence ID" value="SAK42541.1"/>
    <property type="molecule type" value="Genomic_DNA"/>
</dbReference>
<comment type="caution">
    <text evidence="2">The sequence shown here is derived from an EMBL/GenBank/DDBJ whole genome shotgun (WGS) entry which is preliminary data.</text>
</comment>
<name>A0A157ZAI6_9BURK</name>
<keyword evidence="1" id="KW-0812">Transmembrane</keyword>
<dbReference type="Proteomes" id="UP000054903">
    <property type="component" value="Unassembled WGS sequence"/>
</dbReference>
<accession>A0A157ZAI6</accession>
<proteinExistence type="predicted"/>
<feature type="transmembrane region" description="Helical" evidence="1">
    <location>
        <begin position="53"/>
        <end position="72"/>
    </location>
</feature>
<dbReference type="RefSeq" id="WP_061132756.1">
    <property type="nucleotide sequence ID" value="NZ_FCNX02000001.1"/>
</dbReference>
<sequence>MSFFSATAALLVGLGFAIRDTVGGAPFSAAASLLCGLLAAATLTFGFVVRKELFWELGAAACGALALAHVLFETPGFDAERQQFQLDVYAALVTPAVMDGNA</sequence>
<keyword evidence="3" id="KW-1185">Reference proteome</keyword>
<gene>
    <name evidence="2" type="ORF">AWB77_00464</name>
</gene>
<keyword evidence="1" id="KW-0472">Membrane</keyword>
<evidence type="ECO:0000313" key="3">
    <source>
        <dbReference type="Proteomes" id="UP000054903"/>
    </source>
</evidence>
<feature type="transmembrane region" description="Helical" evidence="1">
    <location>
        <begin position="29"/>
        <end position="48"/>
    </location>
</feature>
<evidence type="ECO:0000256" key="1">
    <source>
        <dbReference type="SAM" id="Phobius"/>
    </source>
</evidence>